<comment type="similarity">
    <text evidence="2">Belongs to the ARMET family.</text>
</comment>
<evidence type="ECO:0000256" key="3">
    <source>
        <dbReference type="ARBA" id="ARBA00022525"/>
    </source>
</evidence>
<name>A0A9D3XUV1_9SAUR</name>
<dbReference type="InterPro" id="IPR045333">
    <property type="entry name" value="ARMET-like"/>
</dbReference>
<keyword evidence="10" id="KW-1185">Reference proteome</keyword>
<evidence type="ECO:0000313" key="10">
    <source>
        <dbReference type="Proteomes" id="UP000827986"/>
    </source>
</evidence>
<feature type="signal peptide" evidence="6">
    <location>
        <begin position="1"/>
        <end position="32"/>
    </location>
</feature>
<evidence type="ECO:0008006" key="11">
    <source>
        <dbReference type="Google" id="ProtNLM"/>
    </source>
</evidence>
<dbReference type="FunFam" id="1.10.720.30:FF:000003">
    <property type="entry name" value="Mesencephalic astrocyte-derived neurotrophic factor"/>
    <property type="match status" value="2"/>
</dbReference>
<evidence type="ECO:0000259" key="8">
    <source>
        <dbReference type="Pfam" id="PF20145"/>
    </source>
</evidence>
<feature type="domain" description="ARMET N-terminal" evidence="8">
    <location>
        <begin position="179"/>
        <end position="268"/>
    </location>
</feature>
<dbReference type="GO" id="GO:0006397">
    <property type="term" value="P:mRNA processing"/>
    <property type="evidence" value="ECO:0007669"/>
    <property type="project" value="InterPro"/>
</dbReference>
<feature type="domain" description="ARMET N-terminal" evidence="8">
    <location>
        <begin position="41"/>
        <end position="137"/>
    </location>
</feature>
<evidence type="ECO:0000313" key="9">
    <source>
        <dbReference type="EMBL" id="KAH1186641.1"/>
    </source>
</evidence>
<dbReference type="SUPFAM" id="SSF68906">
    <property type="entry name" value="SAP domain"/>
    <property type="match status" value="2"/>
</dbReference>
<comment type="subcellular location">
    <subcellularLocation>
        <location evidence="1">Secreted</location>
    </subcellularLocation>
</comment>
<protein>
    <recommendedName>
        <fullName evidence="11">Cerebral dopamine neurotrophic factor</fullName>
    </recommendedName>
</protein>
<dbReference type="GO" id="GO:0071542">
    <property type="term" value="P:dopaminergic neuron differentiation"/>
    <property type="evidence" value="ECO:0007669"/>
    <property type="project" value="TreeGrafter"/>
</dbReference>
<proteinExistence type="inferred from homology"/>
<dbReference type="InterPro" id="IPR019345">
    <property type="entry name" value="ARMET_C"/>
</dbReference>
<comment type="caution">
    <text evidence="9">The sequence shown here is derived from an EMBL/GenBank/DDBJ whole genome shotgun (WGS) entry which is preliminary data.</text>
</comment>
<evidence type="ECO:0000256" key="4">
    <source>
        <dbReference type="ARBA" id="ARBA00022729"/>
    </source>
</evidence>
<feature type="chain" id="PRO_5038887938" description="Cerebral dopamine neurotrophic factor" evidence="6">
    <location>
        <begin position="33"/>
        <end position="323"/>
    </location>
</feature>
<dbReference type="Gene3D" id="1.10.225.10">
    <property type="entry name" value="Saposin-like"/>
    <property type="match status" value="2"/>
</dbReference>
<dbReference type="GO" id="GO:0005615">
    <property type="term" value="C:extracellular space"/>
    <property type="evidence" value="ECO:0007669"/>
    <property type="project" value="TreeGrafter"/>
</dbReference>
<organism evidence="9 10">
    <name type="scientific">Mauremys mutica</name>
    <name type="common">yellowpond turtle</name>
    <dbReference type="NCBI Taxonomy" id="74926"/>
    <lineage>
        <taxon>Eukaryota</taxon>
        <taxon>Metazoa</taxon>
        <taxon>Chordata</taxon>
        <taxon>Craniata</taxon>
        <taxon>Vertebrata</taxon>
        <taxon>Euteleostomi</taxon>
        <taxon>Archelosauria</taxon>
        <taxon>Testudinata</taxon>
        <taxon>Testudines</taxon>
        <taxon>Cryptodira</taxon>
        <taxon>Durocryptodira</taxon>
        <taxon>Testudinoidea</taxon>
        <taxon>Geoemydidae</taxon>
        <taxon>Geoemydinae</taxon>
        <taxon>Mauremys</taxon>
    </lineage>
</organism>
<dbReference type="InterPro" id="IPR036361">
    <property type="entry name" value="SAP_dom_sf"/>
</dbReference>
<reference evidence="9" key="1">
    <citation type="submission" date="2021-09" db="EMBL/GenBank/DDBJ databases">
        <title>The genome of Mauremys mutica provides insights into the evolution of semi-aquatic lifestyle.</title>
        <authorList>
            <person name="Gong S."/>
            <person name="Gao Y."/>
        </authorList>
    </citation>
    <scope>NUCLEOTIDE SEQUENCE</scope>
    <source>
        <strain evidence="9">MM-2020</strain>
        <tissue evidence="9">Muscle</tissue>
    </source>
</reference>
<keyword evidence="4 6" id="KW-0732">Signal</keyword>
<feature type="domain" description="ARMET C-terminal" evidence="7">
    <location>
        <begin position="272"/>
        <end position="314"/>
    </location>
</feature>
<accession>A0A9D3XUV1</accession>
<keyword evidence="3" id="KW-0964">Secreted</keyword>
<dbReference type="Proteomes" id="UP000827986">
    <property type="component" value="Unassembled WGS sequence"/>
</dbReference>
<dbReference type="FunFam" id="1.10.225.10:FF:000003">
    <property type="entry name" value="Mesencephalic astrocyte-derived neurotrophic factor"/>
    <property type="match status" value="2"/>
</dbReference>
<dbReference type="PANTHER" id="PTHR12990:SF9">
    <property type="entry name" value="CEREBRAL DOPAMINE NEUROTROPHIC FACTOR"/>
    <property type="match status" value="1"/>
</dbReference>
<evidence type="ECO:0000256" key="5">
    <source>
        <dbReference type="ARBA" id="ARBA00023157"/>
    </source>
</evidence>
<dbReference type="PANTHER" id="PTHR12990">
    <property type="entry name" value="ARMET-LIKE PROTEIN"/>
    <property type="match status" value="1"/>
</dbReference>
<dbReference type="EMBL" id="JAHDVG010000463">
    <property type="protein sequence ID" value="KAH1186641.1"/>
    <property type="molecule type" value="Genomic_DNA"/>
</dbReference>
<keyword evidence="5" id="KW-1015">Disulfide bond</keyword>
<gene>
    <name evidence="9" type="ORF">KIL84_019390</name>
</gene>
<sequence length="323" mass="36550">MQRQPARAVCSPCAALALALALLCTGPWLAAALAPWGQEAQCEVCKGFLDRFYNSLKEKHSDFTMATIEKELVNSCMDTKGKEHRLCYYIGATSDAATKIISEVSRPMSAHVPVSKICEKLKKNDVQICELKYERKLDLNSVDLSKMRVVELRKILDSWGEVCRACIEKTDFVNLIKELAPKFYNSLKEKHSDFTMATIEKELVNSCMDTKGKEHRLCYYIGATSDAATKIISEVSRPMSAHVPVSKICEKLKKNDIQICELKYERKLDLNSVDLSKMKVVELRKILDSWGEVCRACIEKTDFVNLIKELAPKYTFTNPKSDL</sequence>
<dbReference type="InterPro" id="IPR045332">
    <property type="entry name" value="ARMET_N"/>
</dbReference>
<evidence type="ECO:0000256" key="1">
    <source>
        <dbReference type="ARBA" id="ARBA00004613"/>
    </source>
</evidence>
<evidence type="ECO:0000256" key="2">
    <source>
        <dbReference type="ARBA" id="ARBA00005617"/>
    </source>
</evidence>
<dbReference type="GO" id="GO:0031175">
    <property type="term" value="P:neuron projection development"/>
    <property type="evidence" value="ECO:0007669"/>
    <property type="project" value="TreeGrafter"/>
</dbReference>
<dbReference type="Pfam" id="PF10208">
    <property type="entry name" value="ARMET_C"/>
    <property type="match status" value="1"/>
</dbReference>
<dbReference type="AlphaFoldDB" id="A0A9D3XUV1"/>
<dbReference type="GO" id="GO:0005783">
    <property type="term" value="C:endoplasmic reticulum"/>
    <property type="evidence" value="ECO:0007669"/>
    <property type="project" value="TreeGrafter"/>
</dbReference>
<evidence type="ECO:0000256" key="6">
    <source>
        <dbReference type="SAM" id="SignalP"/>
    </source>
</evidence>
<dbReference type="Gene3D" id="1.10.720.30">
    <property type="entry name" value="SAP domain"/>
    <property type="match status" value="2"/>
</dbReference>
<evidence type="ECO:0000259" key="7">
    <source>
        <dbReference type="Pfam" id="PF10208"/>
    </source>
</evidence>
<dbReference type="Pfam" id="PF20145">
    <property type="entry name" value="ARMET_N"/>
    <property type="match status" value="2"/>
</dbReference>